<evidence type="ECO:0000256" key="11">
    <source>
        <dbReference type="PIRSR" id="PIRSR606689-2"/>
    </source>
</evidence>
<feature type="binding site" evidence="10">
    <location>
        <position position="77"/>
    </location>
    <ligand>
        <name>GTP</name>
        <dbReference type="ChEBI" id="CHEBI:37565"/>
    </ligand>
</feature>
<keyword evidence="7 10" id="KW-0342">GTP-binding</keyword>
<feature type="transmembrane region" description="Helical" evidence="13">
    <location>
        <begin position="703"/>
        <end position="727"/>
    </location>
</feature>
<keyword evidence="6 13" id="KW-0406">Ion transport</keyword>
<dbReference type="Proteomes" id="UP001215151">
    <property type="component" value="Unassembled WGS sequence"/>
</dbReference>
<dbReference type="FunFam" id="3.40.50.300:FF:001692">
    <property type="entry name" value="Unplaced genomic scaffold supercont2.18, whole genome shotgun sequence"/>
    <property type="match status" value="1"/>
</dbReference>
<evidence type="ECO:0000256" key="6">
    <source>
        <dbReference type="ARBA" id="ARBA00023065"/>
    </source>
</evidence>
<dbReference type="SUPFAM" id="SSF52540">
    <property type="entry name" value="P-loop containing nucleoside triphosphate hydrolases"/>
    <property type="match status" value="1"/>
</dbReference>
<dbReference type="CDD" id="cd04591">
    <property type="entry name" value="CBS_pair_voltage-gated_CLC_euk_bac"/>
    <property type="match status" value="1"/>
</dbReference>
<evidence type="ECO:0000313" key="15">
    <source>
        <dbReference type="EMBL" id="KAJ8473413.1"/>
    </source>
</evidence>
<dbReference type="PANTHER" id="PTHR45711">
    <property type="entry name" value="CHLORIDE CHANNEL PROTEIN"/>
    <property type="match status" value="1"/>
</dbReference>
<dbReference type="Gene3D" id="3.40.50.300">
    <property type="entry name" value="P-loop containing nucleotide triphosphate hydrolases"/>
    <property type="match status" value="1"/>
</dbReference>
<proteinExistence type="inferred from homology"/>
<evidence type="ECO:0000256" key="5">
    <source>
        <dbReference type="ARBA" id="ARBA00022989"/>
    </source>
</evidence>
<dbReference type="AlphaFoldDB" id="A0AAD7X9S4"/>
<keyword evidence="12" id="KW-0129">CBS domain</keyword>
<dbReference type="InterPro" id="IPR001807">
    <property type="entry name" value="ClC"/>
</dbReference>
<keyword evidence="4 10" id="KW-0547">Nucleotide-binding</keyword>
<comment type="subcellular location">
    <subcellularLocation>
        <location evidence="1 13">Membrane</location>
        <topology evidence="1 13">Multi-pass membrane protein</topology>
    </subcellularLocation>
</comment>
<feature type="transmembrane region" description="Helical" evidence="13">
    <location>
        <begin position="498"/>
        <end position="515"/>
    </location>
</feature>
<dbReference type="GO" id="GO:0005783">
    <property type="term" value="C:endoplasmic reticulum"/>
    <property type="evidence" value="ECO:0007669"/>
    <property type="project" value="TreeGrafter"/>
</dbReference>
<dbReference type="Gene3D" id="3.90.1280.20">
    <property type="match status" value="1"/>
</dbReference>
<feature type="transmembrane region" description="Helical" evidence="13">
    <location>
        <begin position="290"/>
        <end position="311"/>
    </location>
</feature>
<dbReference type="GO" id="GO:0006879">
    <property type="term" value="P:intracellular iron ion homeostasis"/>
    <property type="evidence" value="ECO:0007669"/>
    <property type="project" value="TreeGrafter"/>
</dbReference>
<feature type="transmembrane region" description="Helical" evidence="13">
    <location>
        <begin position="536"/>
        <end position="555"/>
    </location>
</feature>
<dbReference type="FunFam" id="1.10.3080.10:FF:000011">
    <property type="entry name" value="Chloride channel protein"/>
    <property type="match status" value="1"/>
</dbReference>
<feature type="binding site" evidence="11">
    <location>
        <position position="55"/>
    </location>
    <ligand>
        <name>Mg(2+)</name>
        <dbReference type="ChEBI" id="CHEBI:18420"/>
    </ligand>
</feature>
<feature type="transmembrane region" description="Helical" evidence="13">
    <location>
        <begin position="462"/>
        <end position="486"/>
    </location>
</feature>
<reference evidence="15" key="1">
    <citation type="submission" date="2022-11" db="EMBL/GenBank/DDBJ databases">
        <title>Genome Sequence of Cubamyces cubensis.</title>
        <authorList>
            <person name="Buettner E."/>
        </authorList>
    </citation>
    <scope>NUCLEOTIDE SEQUENCE</scope>
    <source>
        <strain evidence="15">MPL-01</strain>
    </source>
</reference>
<dbReference type="SMART" id="SM00177">
    <property type="entry name" value="ARF"/>
    <property type="match status" value="1"/>
</dbReference>
<evidence type="ECO:0000256" key="7">
    <source>
        <dbReference type="ARBA" id="ARBA00023134"/>
    </source>
</evidence>
<dbReference type="InterPro" id="IPR006689">
    <property type="entry name" value="Small_GTPase_ARF/SAR"/>
</dbReference>
<comment type="caution">
    <text evidence="13">Lacks conserved residue(s) required for the propagation of feature annotation.</text>
</comment>
<keyword evidence="8 13" id="KW-0472">Membrane</keyword>
<dbReference type="Gene3D" id="3.10.580.20">
    <property type="match status" value="1"/>
</dbReference>
<feature type="domain" description="CBS" evidence="14">
    <location>
        <begin position="890"/>
        <end position="946"/>
    </location>
</feature>
<name>A0AAD7X9S4_9APHY</name>
<dbReference type="SMART" id="SM00116">
    <property type="entry name" value="CBS"/>
    <property type="match status" value="2"/>
</dbReference>
<gene>
    <name evidence="15" type="ORF">ONZ51_g7892</name>
</gene>
<dbReference type="InterPro" id="IPR046342">
    <property type="entry name" value="CBS_dom_sf"/>
</dbReference>
<dbReference type="InterPro" id="IPR000644">
    <property type="entry name" value="CBS_dom"/>
</dbReference>
<keyword evidence="11" id="KW-0479">Metal-binding</keyword>
<feature type="binding site" evidence="10">
    <location>
        <begin position="24"/>
        <end position="31"/>
    </location>
    <ligand>
        <name>GTP</name>
        <dbReference type="ChEBI" id="CHEBI:37565"/>
    </ligand>
</feature>
<dbReference type="GO" id="GO:0005794">
    <property type="term" value="C:Golgi apparatus"/>
    <property type="evidence" value="ECO:0007669"/>
    <property type="project" value="TreeGrafter"/>
</dbReference>
<dbReference type="GO" id="GO:0005525">
    <property type="term" value="F:GTP binding"/>
    <property type="evidence" value="ECO:0007669"/>
    <property type="project" value="UniProtKB-KW"/>
</dbReference>
<dbReference type="GO" id="GO:0006878">
    <property type="term" value="P:intracellular copper ion homeostasis"/>
    <property type="evidence" value="ECO:0007669"/>
    <property type="project" value="TreeGrafter"/>
</dbReference>
<dbReference type="PROSITE" id="PS51417">
    <property type="entry name" value="ARF"/>
    <property type="match status" value="1"/>
</dbReference>
<feature type="transmembrane region" description="Helical" evidence="13">
    <location>
        <begin position="575"/>
        <end position="595"/>
    </location>
</feature>
<evidence type="ECO:0000256" key="4">
    <source>
        <dbReference type="ARBA" id="ARBA00022741"/>
    </source>
</evidence>
<evidence type="ECO:0000256" key="2">
    <source>
        <dbReference type="ARBA" id="ARBA00022448"/>
    </source>
</evidence>
<keyword evidence="5 13" id="KW-1133">Transmembrane helix</keyword>
<dbReference type="GO" id="GO:0003924">
    <property type="term" value="F:GTPase activity"/>
    <property type="evidence" value="ECO:0007669"/>
    <property type="project" value="InterPro"/>
</dbReference>
<feature type="binding site" evidence="10">
    <location>
        <begin position="133"/>
        <end position="136"/>
    </location>
    <ligand>
        <name>GTP</name>
        <dbReference type="ChEBI" id="CHEBI:37565"/>
    </ligand>
</feature>
<dbReference type="GO" id="GO:0005247">
    <property type="term" value="F:voltage-gated chloride channel activity"/>
    <property type="evidence" value="ECO:0007669"/>
    <property type="project" value="TreeGrafter"/>
</dbReference>
<keyword evidence="16" id="KW-1185">Reference proteome</keyword>
<feature type="transmembrane region" description="Helical" evidence="13">
    <location>
        <begin position="360"/>
        <end position="381"/>
    </location>
</feature>
<keyword evidence="11" id="KW-0460">Magnesium</keyword>
<dbReference type="SUPFAM" id="SSF81340">
    <property type="entry name" value="Clc chloride channel"/>
    <property type="match status" value="1"/>
</dbReference>
<evidence type="ECO:0000256" key="13">
    <source>
        <dbReference type="RuleBase" id="RU361221"/>
    </source>
</evidence>
<dbReference type="CDD" id="cd03684">
    <property type="entry name" value="ClC_3_like"/>
    <property type="match status" value="1"/>
</dbReference>
<evidence type="ECO:0000256" key="1">
    <source>
        <dbReference type="ARBA" id="ARBA00004141"/>
    </source>
</evidence>
<evidence type="ECO:0000313" key="16">
    <source>
        <dbReference type="Proteomes" id="UP001215151"/>
    </source>
</evidence>
<evidence type="ECO:0000259" key="14">
    <source>
        <dbReference type="PROSITE" id="PS51371"/>
    </source>
</evidence>
<dbReference type="PRINTS" id="PR00762">
    <property type="entry name" value="CLCHANNEL"/>
</dbReference>
<evidence type="ECO:0000256" key="9">
    <source>
        <dbReference type="ARBA" id="ARBA00023214"/>
    </source>
</evidence>
<sequence>MYHLLKGFHEYLTRKEEFSVIIIGLDGAGKTTLLEKIKTLYNETPGLPPDKIAPTVGQNMGKITLPSTILKFWDLGGQRGIRSIWHRYYDDCHAVVFVIDAEDRERLSEGWEVFDSVLSAPQILGVPLLLLANKQDSPNSLSVEEIRNDYEEWYRRKLESARRTYGEEMDMQHRAERIASLDVMGISALEGTGVRAAVDWLFIRVQNSRRRLRNPQYHDMRRPNRDEDLDRLKRYEDFTTIDWIQDSIIERNRRLRAARSQSVPSRGPRGELTLAWLWSRLQKVAYTGESWFVVTLVGIAIGFNAAIISIVTEWLSDIKMGYCADGWWLNQQFCCWEIEGGDEDTCEAWHQWSDVMLARWVVYIIFAALFSFVAAHLVRSLAKYAAGSGISEIKCIIGGFIMKGFLGFWTFLIKSVTLPLVIASGLSVGKEGPSVHVACCIGNLIASLFKRFSRSQGKMREILTASSAAGVAVAFGSPIGGVLFSIEEMSSVFSIRTMWRSFFCALVATVTLSAMNPYRSGKLVLFQVTYDRDWHFFEIIFFIILGLFGGLYGAFVIKFNLKVAEFRRRYLGNHGIAEAVTLAVLTAMIGWFNHFMRIDMTESMEILFRECDGASDYDHLCQTPYQWPMVNSLFLATVARTALVVISYGCKVPAGIFVPSMAIGATFGRMLGIMVKAINRAYPSSGIFAVCQPDVPCITPGTYALLGAAAALSGIMRLTVTVVVIMFELTGALTYILPTMIVLLVTKAVGDFLGTTGIADEMIRFNGYPFLEKDDHAYNVSVTGITVKDIEKILASTVVKGFPIVSADGKRTLMGFIDRSEIQYVLENARKVQDVRPDTPISFAPDSDDNEVVDFSEITSGPAVGLDEDISLGIMESTATEDVLKLWPWVNHTPLTVSPQLPLEIAMQMFKRMGPRVILVESHGTLVGLLTVKDVLRFTMTEHDDRHSPWNEHRFDGVVDEAWLWGNDVLERARTWCQQRLRRS</sequence>
<dbReference type="GO" id="GO:0005886">
    <property type="term" value="C:plasma membrane"/>
    <property type="evidence" value="ECO:0007669"/>
    <property type="project" value="TreeGrafter"/>
</dbReference>
<dbReference type="GO" id="GO:0046872">
    <property type="term" value="F:metal ion binding"/>
    <property type="evidence" value="ECO:0007669"/>
    <property type="project" value="UniProtKB-KW"/>
</dbReference>
<comment type="caution">
    <text evidence="15">The sequence shown here is derived from an EMBL/GenBank/DDBJ whole genome shotgun (WGS) entry which is preliminary data.</text>
</comment>
<keyword evidence="9 13" id="KW-0868">Chloride</keyword>
<keyword evidence="3 13" id="KW-0812">Transmembrane</keyword>
<dbReference type="PANTHER" id="PTHR45711:SF9">
    <property type="entry name" value="ANION_PROTON EXCHANGE TRANSPORTER GEF1"/>
    <property type="match status" value="1"/>
</dbReference>
<feature type="transmembrane region" description="Helical" evidence="13">
    <location>
        <begin position="733"/>
        <end position="754"/>
    </location>
</feature>
<dbReference type="EMBL" id="JAPEVG010000224">
    <property type="protein sequence ID" value="KAJ8473413.1"/>
    <property type="molecule type" value="Genomic_DNA"/>
</dbReference>
<dbReference type="InterPro" id="IPR014743">
    <property type="entry name" value="Cl-channel_core"/>
</dbReference>
<comment type="similarity">
    <text evidence="13">Belongs to the chloride channel (TC 2.A.49) family.</text>
</comment>
<dbReference type="GO" id="GO:0000324">
    <property type="term" value="C:fungal-type vacuole"/>
    <property type="evidence" value="ECO:0007669"/>
    <property type="project" value="TreeGrafter"/>
</dbReference>
<protein>
    <recommendedName>
        <fullName evidence="13">Chloride channel protein</fullName>
    </recommendedName>
</protein>
<feature type="binding site" evidence="11">
    <location>
        <position position="31"/>
    </location>
    <ligand>
        <name>Mg(2+)</name>
        <dbReference type="ChEBI" id="CHEBI:18420"/>
    </ligand>
</feature>
<dbReference type="Pfam" id="PF00654">
    <property type="entry name" value="Voltage_CLC"/>
    <property type="match status" value="1"/>
</dbReference>
<dbReference type="SUPFAM" id="SSF54631">
    <property type="entry name" value="CBS-domain pair"/>
    <property type="match status" value="1"/>
</dbReference>
<evidence type="ECO:0000256" key="8">
    <source>
        <dbReference type="ARBA" id="ARBA00023136"/>
    </source>
</evidence>
<evidence type="ECO:0000256" key="12">
    <source>
        <dbReference type="PROSITE-ProRule" id="PRU00703"/>
    </source>
</evidence>
<dbReference type="SMART" id="SM00178">
    <property type="entry name" value="SAR"/>
    <property type="match status" value="1"/>
</dbReference>
<evidence type="ECO:0000256" key="10">
    <source>
        <dbReference type="PIRSR" id="PIRSR606689-1"/>
    </source>
</evidence>
<dbReference type="InterPro" id="IPR027417">
    <property type="entry name" value="P-loop_NTPase"/>
</dbReference>
<dbReference type="Pfam" id="PF00025">
    <property type="entry name" value="Arf"/>
    <property type="match status" value="1"/>
</dbReference>
<dbReference type="Pfam" id="PF00571">
    <property type="entry name" value="CBS"/>
    <property type="match status" value="1"/>
</dbReference>
<evidence type="ECO:0000256" key="3">
    <source>
        <dbReference type="ARBA" id="ARBA00022692"/>
    </source>
</evidence>
<accession>A0AAD7X9S4</accession>
<dbReference type="GO" id="GO:0005769">
    <property type="term" value="C:early endosome"/>
    <property type="evidence" value="ECO:0007669"/>
    <property type="project" value="TreeGrafter"/>
</dbReference>
<keyword evidence="2 13" id="KW-0813">Transport</keyword>
<dbReference type="Gene3D" id="1.10.3080.10">
    <property type="entry name" value="Clc chloride channel"/>
    <property type="match status" value="1"/>
</dbReference>
<organism evidence="15 16">
    <name type="scientific">Trametes cubensis</name>
    <dbReference type="NCBI Taxonomy" id="1111947"/>
    <lineage>
        <taxon>Eukaryota</taxon>
        <taxon>Fungi</taxon>
        <taxon>Dikarya</taxon>
        <taxon>Basidiomycota</taxon>
        <taxon>Agaricomycotina</taxon>
        <taxon>Agaricomycetes</taxon>
        <taxon>Polyporales</taxon>
        <taxon>Polyporaceae</taxon>
        <taxon>Trametes</taxon>
    </lineage>
</organism>
<dbReference type="PROSITE" id="PS51371">
    <property type="entry name" value="CBS"/>
    <property type="match status" value="1"/>
</dbReference>